<reference evidence="12 13" key="1">
    <citation type="submission" date="2021-01" db="EMBL/GenBank/DDBJ databases">
        <title>Cercospora kikuchii MAFF 305040 whole genome shotgun sequence.</title>
        <authorList>
            <person name="Kashiwa T."/>
            <person name="Suzuki T."/>
        </authorList>
    </citation>
    <scope>NUCLEOTIDE SEQUENCE [LARGE SCALE GENOMIC DNA]</scope>
    <source>
        <strain evidence="12 13">MAFF 305040</strain>
    </source>
</reference>
<dbReference type="InterPro" id="IPR011701">
    <property type="entry name" value="MFS"/>
</dbReference>
<dbReference type="GO" id="GO:0022857">
    <property type="term" value="F:transmembrane transporter activity"/>
    <property type="evidence" value="ECO:0007669"/>
    <property type="project" value="InterPro"/>
</dbReference>
<evidence type="ECO:0000256" key="6">
    <source>
        <dbReference type="ARBA" id="ARBA00053977"/>
    </source>
</evidence>
<evidence type="ECO:0000256" key="3">
    <source>
        <dbReference type="ARBA" id="ARBA00022989"/>
    </source>
</evidence>
<keyword evidence="3 10" id="KW-1133">Transmembrane helix</keyword>
<dbReference type="GeneID" id="68294211"/>
<evidence type="ECO:0000256" key="10">
    <source>
        <dbReference type="SAM" id="Phobius"/>
    </source>
</evidence>
<dbReference type="EMBL" id="BOLY01000005">
    <property type="protein sequence ID" value="GIZ45471.1"/>
    <property type="molecule type" value="Genomic_DNA"/>
</dbReference>
<name>A0A9P3CN69_9PEZI</name>
<evidence type="ECO:0000256" key="1">
    <source>
        <dbReference type="ARBA" id="ARBA00004141"/>
    </source>
</evidence>
<dbReference type="SUPFAM" id="SSF103473">
    <property type="entry name" value="MFS general substrate transporter"/>
    <property type="match status" value="1"/>
</dbReference>
<feature type="transmembrane region" description="Helical" evidence="10">
    <location>
        <begin position="317"/>
        <end position="343"/>
    </location>
</feature>
<evidence type="ECO:0000256" key="2">
    <source>
        <dbReference type="ARBA" id="ARBA00022692"/>
    </source>
</evidence>
<feature type="transmembrane region" description="Helical" evidence="10">
    <location>
        <begin position="390"/>
        <end position="409"/>
    </location>
</feature>
<feature type="transmembrane region" description="Helical" evidence="10">
    <location>
        <begin position="429"/>
        <end position="448"/>
    </location>
</feature>
<dbReference type="RefSeq" id="XP_044659958.1">
    <property type="nucleotide sequence ID" value="XM_044804023.1"/>
</dbReference>
<dbReference type="PROSITE" id="PS50850">
    <property type="entry name" value="MFS"/>
    <property type="match status" value="1"/>
</dbReference>
<evidence type="ECO:0000313" key="12">
    <source>
        <dbReference type="EMBL" id="GIZ45471.1"/>
    </source>
</evidence>
<comment type="subcellular location">
    <subcellularLocation>
        <location evidence="1">Membrane</location>
        <topology evidence="1">Multi-pass membrane protein</topology>
    </subcellularLocation>
</comment>
<feature type="transmembrane region" description="Helical" evidence="10">
    <location>
        <begin position="500"/>
        <end position="521"/>
    </location>
</feature>
<feature type="transmembrane region" description="Helical" evidence="10">
    <location>
        <begin position="254"/>
        <end position="275"/>
    </location>
</feature>
<evidence type="ECO:0000256" key="5">
    <source>
        <dbReference type="ARBA" id="ARBA00038347"/>
    </source>
</evidence>
<dbReference type="Pfam" id="PF07690">
    <property type="entry name" value="MFS_1"/>
    <property type="match status" value="1"/>
</dbReference>
<evidence type="ECO:0000256" key="8">
    <source>
        <dbReference type="ARBA" id="ARBA00077167"/>
    </source>
</evidence>
<protein>
    <recommendedName>
        <fullName evidence="7">Cercosporin MFS transporter CTB4</fullName>
    </recommendedName>
    <alternativeName>
        <fullName evidence="8">Cercosporin toxin biosynthesis cluster protein 4</fullName>
    </alternativeName>
</protein>
<dbReference type="PANTHER" id="PTHR23502:SF47">
    <property type="entry name" value="MAJOR FACILITATOR SUPERFAMILY (MFS) PROFILE DOMAIN-CONTAINING PROTEIN-RELATED"/>
    <property type="match status" value="1"/>
</dbReference>
<dbReference type="InterPro" id="IPR036259">
    <property type="entry name" value="MFS_trans_sf"/>
</dbReference>
<comment type="similarity">
    <text evidence="5">Belongs to the major facilitator superfamily. CAR1 family.</text>
</comment>
<keyword evidence="2 10" id="KW-0812">Transmembrane</keyword>
<comment type="caution">
    <text evidence="12">The sequence shown here is derived from an EMBL/GenBank/DDBJ whole genome shotgun (WGS) entry which is preliminary data.</text>
</comment>
<dbReference type="Proteomes" id="UP000825890">
    <property type="component" value="Unassembled WGS sequence"/>
</dbReference>
<dbReference type="GO" id="GO:0005886">
    <property type="term" value="C:plasma membrane"/>
    <property type="evidence" value="ECO:0007669"/>
    <property type="project" value="TreeGrafter"/>
</dbReference>
<evidence type="ECO:0000256" key="9">
    <source>
        <dbReference type="SAM" id="MobiDB-lite"/>
    </source>
</evidence>
<feature type="transmembrane region" description="Helical" evidence="10">
    <location>
        <begin position="282"/>
        <end position="305"/>
    </location>
</feature>
<dbReference type="FunFam" id="1.20.1250.20:FF:000011">
    <property type="entry name" value="MFS multidrug transporter, putative"/>
    <property type="match status" value="1"/>
</dbReference>
<keyword evidence="13" id="KW-1185">Reference proteome</keyword>
<feature type="domain" description="Major facilitator superfamily (MFS) profile" evidence="11">
    <location>
        <begin position="159"/>
        <end position="590"/>
    </location>
</feature>
<dbReference type="InterPro" id="IPR020846">
    <property type="entry name" value="MFS_dom"/>
</dbReference>
<evidence type="ECO:0000256" key="4">
    <source>
        <dbReference type="ARBA" id="ARBA00023136"/>
    </source>
</evidence>
<evidence type="ECO:0000313" key="13">
    <source>
        <dbReference type="Proteomes" id="UP000825890"/>
    </source>
</evidence>
<proteinExistence type="inferred from homology"/>
<dbReference type="AlphaFoldDB" id="A0A9P3CN69"/>
<accession>A0A9P3CN69</accession>
<feature type="transmembrane region" description="Helical" evidence="10">
    <location>
        <begin position="562"/>
        <end position="584"/>
    </location>
</feature>
<feature type="compositionally biased region" description="Polar residues" evidence="9">
    <location>
        <begin position="46"/>
        <end position="60"/>
    </location>
</feature>
<sequence>MSDPFGHHAPTTTYSPQPARQEMIREESGIPITTDDGTVQWVRPSSEAQRPTTGLTTSQAAGHDQQRFPNTATLHRKPSDEDLRRLSRDSEKEKDSDLESPIAPIADQDANVDIEKQGGRQDQGHDNEDEQRDPNLVDWDGDDDPENPMNWNPVRKWAIATSMGSMTLVVTFASSVFSAATMVTAQQFGVSSEVMILGVALFVLGFAFGPIVWGPFSELYGRKAPLFVGYAIFAIFQIPVAVATNLQTIFVCRFFGGFFASAPLAVVGGALADFFDPIDRGVAACLFSAATFIGPTLGPIMGGFITMSYLGWRWTQWITMIMAALFGTIGFFVIPETFAPVLLQRKAKKLKYKTKNWALRAPADEKEVNLKEIADKYLLKPFKMLALEPILILVTLYMSLIYGIIYLFFEAYPISFQEERGWNLGVGSLPFLSVLIGVIFGSIIIVAVTKTRTKRKMQEHGEIVPEERLIPMIIGGVLLPIGLFWFAWTSSPNITPWPQIIAAIPIGAGIMMIFLQGLNYIIDVYKMNANSAIAANTFFRSWVGAGFPMFATPMFHNLGVPWAMSLLGFLCVAMAPVPVLYYIYGARIRKLSKYTPD</sequence>
<gene>
    <name evidence="12" type="ORF">CKM354_000863600</name>
</gene>
<feature type="transmembrane region" description="Helical" evidence="10">
    <location>
        <begin position="157"/>
        <end position="182"/>
    </location>
</feature>
<dbReference type="OrthoDB" id="446368at2759"/>
<feature type="transmembrane region" description="Helical" evidence="10">
    <location>
        <begin position="469"/>
        <end position="488"/>
    </location>
</feature>
<evidence type="ECO:0000256" key="7">
    <source>
        <dbReference type="ARBA" id="ARBA00069139"/>
    </source>
</evidence>
<dbReference type="PANTHER" id="PTHR23502">
    <property type="entry name" value="MAJOR FACILITATOR SUPERFAMILY"/>
    <property type="match status" value="1"/>
</dbReference>
<feature type="region of interest" description="Disordered" evidence="9">
    <location>
        <begin position="1"/>
        <end position="149"/>
    </location>
</feature>
<feature type="compositionally biased region" description="Basic and acidic residues" evidence="9">
    <location>
        <begin position="113"/>
        <end position="126"/>
    </location>
</feature>
<feature type="transmembrane region" description="Helical" evidence="10">
    <location>
        <begin position="225"/>
        <end position="242"/>
    </location>
</feature>
<feature type="transmembrane region" description="Helical" evidence="10">
    <location>
        <begin position="194"/>
        <end position="213"/>
    </location>
</feature>
<feature type="compositionally biased region" description="Basic and acidic residues" evidence="9">
    <location>
        <begin position="77"/>
        <end position="97"/>
    </location>
</feature>
<keyword evidence="4 10" id="KW-0472">Membrane</keyword>
<dbReference type="Gene3D" id="1.20.1250.20">
    <property type="entry name" value="MFS general substrate transporter like domains"/>
    <property type="match status" value="1"/>
</dbReference>
<evidence type="ECO:0000259" key="11">
    <source>
        <dbReference type="PROSITE" id="PS50850"/>
    </source>
</evidence>
<comment type="function">
    <text evidence="6">MFS transporter; part of the gene cluster that mediates the biosynthesis of cercosporin, a light-activated, non-host-selective toxin. The perylenequinone chromophore of cercosporin absorbs light energy to attain an electronically-activated triplet state and produces active oxygen species such as the hydroxyl radical, superoxide, hydrogen peroxide or singlet oxygen upon reaction with oxygen molecules. These reactive oxygen species cause damage to various cellular components including lipids, proteins and nucleic acids. Responsible for secretion and accumulation of cercosporin, but does not play any roles in self-protection against the toxicity of cercosporin.</text>
</comment>
<feature type="transmembrane region" description="Helical" evidence="10">
    <location>
        <begin position="533"/>
        <end position="556"/>
    </location>
</feature>
<organism evidence="12 13">
    <name type="scientific">Cercospora kikuchii</name>
    <dbReference type="NCBI Taxonomy" id="84275"/>
    <lineage>
        <taxon>Eukaryota</taxon>
        <taxon>Fungi</taxon>
        <taxon>Dikarya</taxon>
        <taxon>Ascomycota</taxon>
        <taxon>Pezizomycotina</taxon>
        <taxon>Dothideomycetes</taxon>
        <taxon>Dothideomycetidae</taxon>
        <taxon>Mycosphaerellales</taxon>
        <taxon>Mycosphaerellaceae</taxon>
        <taxon>Cercospora</taxon>
    </lineage>
</organism>
<dbReference type="CDD" id="cd17323">
    <property type="entry name" value="MFS_Tpo1_MDR_like"/>
    <property type="match status" value="1"/>
</dbReference>